<dbReference type="EMBL" id="UINC01000792">
    <property type="protein sequence ID" value="SUZ61278.1"/>
    <property type="molecule type" value="Genomic_DNA"/>
</dbReference>
<dbReference type="PANTHER" id="PTHR30327">
    <property type="entry name" value="UNCHARACTERIZED PROTEIN YQGE"/>
    <property type="match status" value="1"/>
</dbReference>
<dbReference type="HAMAP" id="MF_00758">
    <property type="entry name" value="UPF0301"/>
    <property type="match status" value="1"/>
</dbReference>
<dbReference type="PANTHER" id="PTHR30327:SF1">
    <property type="entry name" value="UPF0301 PROTEIN YQGE"/>
    <property type="match status" value="1"/>
</dbReference>
<dbReference type="Pfam" id="PF02622">
    <property type="entry name" value="DUF179"/>
    <property type="match status" value="1"/>
</dbReference>
<dbReference type="AlphaFoldDB" id="A0A381P4Y4"/>
<protein>
    <submittedName>
        <fullName evidence="1">Uncharacterized protein</fullName>
    </submittedName>
</protein>
<evidence type="ECO:0000313" key="1">
    <source>
        <dbReference type="EMBL" id="SUZ61278.1"/>
    </source>
</evidence>
<gene>
    <name evidence="1" type="ORF">METZ01_LOCUS14132</name>
</gene>
<dbReference type="InterPro" id="IPR003774">
    <property type="entry name" value="AlgH-like"/>
</dbReference>
<sequence>MLASEVPGILVAMPALKDTYFEKSVILLCSYDAEGAFGLVMNHPSTTQVKEVLSEELQENAVFDIPLLVGGPVQPESFWAVHSADFSVEETTILSPKINLSSAQDILSPLAAGQAVESYQFGSGYAGWGAGQLDREIQEESWWLGPLDETLLLELDYELRWDTTMENLGFDLLTTTFSQTGMV</sequence>
<dbReference type="Gene3D" id="3.40.1740.10">
    <property type="entry name" value="VC0467-like"/>
    <property type="match status" value="1"/>
</dbReference>
<name>A0A381P4Y4_9ZZZZ</name>
<dbReference type="GO" id="GO:0005829">
    <property type="term" value="C:cytosol"/>
    <property type="evidence" value="ECO:0007669"/>
    <property type="project" value="TreeGrafter"/>
</dbReference>
<proteinExistence type="inferred from homology"/>
<organism evidence="1">
    <name type="scientific">marine metagenome</name>
    <dbReference type="NCBI Taxonomy" id="408172"/>
    <lineage>
        <taxon>unclassified sequences</taxon>
        <taxon>metagenomes</taxon>
        <taxon>ecological metagenomes</taxon>
    </lineage>
</organism>
<accession>A0A381P4Y4</accession>
<reference evidence="1" key="1">
    <citation type="submission" date="2018-05" db="EMBL/GenBank/DDBJ databases">
        <authorList>
            <person name="Lanie J.A."/>
            <person name="Ng W.-L."/>
            <person name="Kazmierczak K.M."/>
            <person name="Andrzejewski T.M."/>
            <person name="Davidsen T.M."/>
            <person name="Wayne K.J."/>
            <person name="Tettelin H."/>
            <person name="Glass J.I."/>
            <person name="Rusch D."/>
            <person name="Podicherti R."/>
            <person name="Tsui H.-C.T."/>
            <person name="Winkler M.E."/>
        </authorList>
    </citation>
    <scope>NUCLEOTIDE SEQUENCE</scope>
</reference>
<dbReference type="SUPFAM" id="SSF143456">
    <property type="entry name" value="VC0467-like"/>
    <property type="match status" value="1"/>
</dbReference>